<proteinExistence type="inferred from homology"/>
<evidence type="ECO:0000256" key="2">
    <source>
        <dbReference type="ARBA" id="ARBA00022723"/>
    </source>
</evidence>
<evidence type="ECO:0000313" key="5">
    <source>
        <dbReference type="EMBL" id="SDJ90814.1"/>
    </source>
</evidence>
<dbReference type="GO" id="GO:0046872">
    <property type="term" value="F:metal ion binding"/>
    <property type="evidence" value="ECO:0007669"/>
    <property type="project" value="UniProtKB-KW"/>
</dbReference>
<dbReference type="AlphaFoldDB" id="A0A1G8XKW0"/>
<evidence type="ECO:0000256" key="3">
    <source>
        <dbReference type="ARBA" id="ARBA00023239"/>
    </source>
</evidence>
<dbReference type="InterPro" id="IPR013785">
    <property type="entry name" value="Aldolase_TIM"/>
</dbReference>
<dbReference type="OrthoDB" id="9784013at2"/>
<dbReference type="GO" id="GO:0046951">
    <property type="term" value="P:ketone body biosynthetic process"/>
    <property type="evidence" value="ECO:0007669"/>
    <property type="project" value="TreeGrafter"/>
</dbReference>
<comment type="similarity">
    <text evidence="1">Belongs to the HMG-CoA lyase family.</text>
</comment>
<dbReference type="STRING" id="1075417.SAMN05421823_101390"/>
<keyword evidence="2" id="KW-0479">Metal-binding</keyword>
<dbReference type="Pfam" id="PF00682">
    <property type="entry name" value="HMGL-like"/>
    <property type="match status" value="1"/>
</dbReference>
<reference evidence="5 6" key="1">
    <citation type="submission" date="2016-10" db="EMBL/GenBank/DDBJ databases">
        <authorList>
            <person name="de Groot N.N."/>
        </authorList>
    </citation>
    <scope>NUCLEOTIDE SEQUENCE [LARGE SCALE GENOMIC DNA]</scope>
    <source>
        <strain evidence="5 6">DSM 25186</strain>
    </source>
</reference>
<sequence length="290" mass="31539">MFTSVKIIECPRDAMQGFVQFIPTEVKIAYLNQLLRVGFDTLDCGSFVSPKAVPQMRDTAEVLSGLDLAGTATRLLAIVANLRGAEEALLHPNVSYLGFPLSISETFQQRNTNRSIEEALQLVETLQNLCVKHGRTLVVYLSMGFGNPYGDVYHPELIGNFLTRLAALDIRIVSLADTTGMADAALIRQVVEAVIPAFPQLEIGVHLHTTPAAVEEKIAAAYEAGCRRFDGALGGYGGCPMAREELTGNVPTERLLRWLKAAAVKLPIQEEALSGALQMIPEVFRGGETR</sequence>
<dbReference type="PROSITE" id="PS50991">
    <property type="entry name" value="PYR_CT"/>
    <property type="match status" value="1"/>
</dbReference>
<dbReference type="SUPFAM" id="SSF51569">
    <property type="entry name" value="Aldolase"/>
    <property type="match status" value="1"/>
</dbReference>
<dbReference type="GO" id="GO:0006552">
    <property type="term" value="P:L-leucine catabolic process"/>
    <property type="evidence" value="ECO:0007669"/>
    <property type="project" value="TreeGrafter"/>
</dbReference>
<protein>
    <submittedName>
        <fullName evidence="5">Hydroxymethylglutaryl-CoA lyase</fullName>
    </submittedName>
</protein>
<accession>A0A1G8XKW0</accession>
<gene>
    <name evidence="5" type="ORF">SAMN05421823_101390</name>
</gene>
<name>A0A1G8XKW0_9BACT</name>
<feature type="domain" description="Pyruvate carboxyltransferase" evidence="4">
    <location>
        <begin position="4"/>
        <end position="274"/>
    </location>
</feature>
<dbReference type="PANTHER" id="PTHR42738">
    <property type="entry name" value="HYDROXYMETHYLGLUTARYL-COA LYASE"/>
    <property type="match status" value="1"/>
</dbReference>
<dbReference type="InterPro" id="IPR000891">
    <property type="entry name" value="PYR_CT"/>
</dbReference>
<organism evidence="5 6">
    <name type="scientific">Catalinimonas alkaloidigena</name>
    <dbReference type="NCBI Taxonomy" id="1075417"/>
    <lineage>
        <taxon>Bacteria</taxon>
        <taxon>Pseudomonadati</taxon>
        <taxon>Bacteroidota</taxon>
        <taxon>Cytophagia</taxon>
        <taxon>Cytophagales</taxon>
        <taxon>Catalimonadaceae</taxon>
        <taxon>Catalinimonas</taxon>
    </lineage>
</organism>
<dbReference type="PANTHER" id="PTHR42738:SF7">
    <property type="entry name" value="HYDROXYMETHYLGLUTARYL-COA LYASE"/>
    <property type="match status" value="1"/>
</dbReference>
<dbReference type="RefSeq" id="WP_089678372.1">
    <property type="nucleotide sequence ID" value="NZ_FNFO01000001.1"/>
</dbReference>
<dbReference type="EMBL" id="FNFO01000001">
    <property type="protein sequence ID" value="SDJ90814.1"/>
    <property type="molecule type" value="Genomic_DNA"/>
</dbReference>
<dbReference type="CDD" id="cd07938">
    <property type="entry name" value="DRE_TIM_HMGL"/>
    <property type="match status" value="1"/>
</dbReference>
<evidence type="ECO:0000259" key="4">
    <source>
        <dbReference type="PROSITE" id="PS50991"/>
    </source>
</evidence>
<dbReference type="GO" id="GO:0004419">
    <property type="term" value="F:hydroxymethylglutaryl-CoA lyase activity"/>
    <property type="evidence" value="ECO:0007669"/>
    <property type="project" value="TreeGrafter"/>
</dbReference>
<keyword evidence="3 5" id="KW-0456">Lyase</keyword>
<dbReference type="Proteomes" id="UP000198510">
    <property type="component" value="Unassembled WGS sequence"/>
</dbReference>
<dbReference type="Gene3D" id="3.20.20.70">
    <property type="entry name" value="Aldolase class I"/>
    <property type="match status" value="1"/>
</dbReference>
<evidence type="ECO:0000313" key="6">
    <source>
        <dbReference type="Proteomes" id="UP000198510"/>
    </source>
</evidence>
<dbReference type="InterPro" id="IPR043594">
    <property type="entry name" value="HMGL"/>
</dbReference>
<evidence type="ECO:0000256" key="1">
    <source>
        <dbReference type="ARBA" id="ARBA00009405"/>
    </source>
</evidence>
<keyword evidence="6" id="KW-1185">Reference proteome</keyword>